<dbReference type="GeneID" id="14921254"/>
<sequence>MPIRQEGKSVESHKQQLMQWIRQQPGGLEVLPYQNEDEELQDRLIELAQADKARHDNLDIVTQSASLPQAIIISMSRSITPMLDEIKNTLVQIPGKINDIAKAYSMGSLHEEAFKAMYNVLKETSTGAAAAPSMPSTSTAKEEINQEPPVAPTATHTFTDAREEKGPSTTTAAKVNDVRSYTTSPGGTQTFSNSTTISNVIEEEINQEPPVAPTATHTFTDAREEEGPSTTTAEKVNDMRSYTTSPGGTQTFSDGTTISNVTEEEFNQEPPVAPTAPVAPPATRTTLVPKSAAADYVGDWAISKDIEDIDSMITYNNYNESLTFIGGAMVVSYLKALSQWFGVSQPTTRDAEPMKKFLDQVVEKTGSAHDLHESVLDPYTNILRDSFNMAHSTALETITFNRTKVFDSNARMTATQISQHLRQLLGASCQSDPEAASKLAKTITDQFSAPPDHYKTENVERQQRCQCAGGV</sequence>
<accession>L8H6L9</accession>
<evidence type="ECO:0000313" key="2">
    <source>
        <dbReference type="EMBL" id="ELR20398.1"/>
    </source>
</evidence>
<dbReference type="KEGG" id="acan:ACA1_338980"/>
<reference evidence="2 3" key="1">
    <citation type="journal article" date="2013" name="Genome Biol.">
        <title>Genome of Acanthamoeba castellanii highlights extensive lateral gene transfer and early evolution of tyrosine kinase signaling.</title>
        <authorList>
            <person name="Clarke M."/>
            <person name="Lohan A.J."/>
            <person name="Liu B."/>
            <person name="Lagkouvardos I."/>
            <person name="Roy S."/>
            <person name="Zafar N."/>
            <person name="Bertelli C."/>
            <person name="Schilde C."/>
            <person name="Kianianmomeni A."/>
            <person name="Burglin T.R."/>
            <person name="Frech C."/>
            <person name="Turcotte B."/>
            <person name="Kopec K.O."/>
            <person name="Synnott J.M."/>
            <person name="Choo C."/>
            <person name="Paponov I."/>
            <person name="Finkler A."/>
            <person name="Soon Heng Tan C."/>
            <person name="Hutchins A.P."/>
            <person name="Weinmeier T."/>
            <person name="Rattei T."/>
            <person name="Chu J.S."/>
            <person name="Gimenez G."/>
            <person name="Irimia M."/>
            <person name="Rigden D.J."/>
            <person name="Fitzpatrick D.A."/>
            <person name="Lorenzo-Morales J."/>
            <person name="Bateman A."/>
            <person name="Chiu C.H."/>
            <person name="Tang P."/>
            <person name="Hegemann P."/>
            <person name="Fromm H."/>
            <person name="Raoult D."/>
            <person name="Greub G."/>
            <person name="Miranda-Saavedra D."/>
            <person name="Chen N."/>
            <person name="Nash P."/>
            <person name="Ginger M.L."/>
            <person name="Horn M."/>
            <person name="Schaap P."/>
            <person name="Caler L."/>
            <person name="Loftus B."/>
        </authorList>
    </citation>
    <scope>NUCLEOTIDE SEQUENCE [LARGE SCALE GENOMIC DNA]</scope>
    <source>
        <strain evidence="2 3">Neff</strain>
    </source>
</reference>
<dbReference type="Proteomes" id="UP000011083">
    <property type="component" value="Unassembled WGS sequence"/>
</dbReference>
<feature type="compositionally biased region" description="Low complexity" evidence="1">
    <location>
        <begin position="128"/>
        <end position="139"/>
    </location>
</feature>
<evidence type="ECO:0000313" key="3">
    <source>
        <dbReference type="Proteomes" id="UP000011083"/>
    </source>
</evidence>
<keyword evidence="3" id="KW-1185">Reference proteome</keyword>
<dbReference type="RefSeq" id="XP_004342813.1">
    <property type="nucleotide sequence ID" value="XM_004342764.1"/>
</dbReference>
<dbReference type="EMBL" id="KB007919">
    <property type="protein sequence ID" value="ELR20398.1"/>
    <property type="molecule type" value="Genomic_DNA"/>
</dbReference>
<protein>
    <submittedName>
        <fullName evidence="2">Uncharacterized protein</fullName>
    </submittedName>
</protein>
<dbReference type="VEuPathDB" id="AmoebaDB:ACA1_338980"/>
<name>L8H6L9_ACACF</name>
<organism evidence="2 3">
    <name type="scientific">Acanthamoeba castellanii (strain ATCC 30010 / Neff)</name>
    <dbReference type="NCBI Taxonomy" id="1257118"/>
    <lineage>
        <taxon>Eukaryota</taxon>
        <taxon>Amoebozoa</taxon>
        <taxon>Discosea</taxon>
        <taxon>Longamoebia</taxon>
        <taxon>Centramoebida</taxon>
        <taxon>Acanthamoebidae</taxon>
        <taxon>Acanthamoeba</taxon>
    </lineage>
</organism>
<evidence type="ECO:0000256" key="1">
    <source>
        <dbReference type="SAM" id="MobiDB-lite"/>
    </source>
</evidence>
<feature type="region of interest" description="Disordered" evidence="1">
    <location>
        <begin position="128"/>
        <end position="153"/>
    </location>
</feature>
<proteinExistence type="predicted"/>
<gene>
    <name evidence="2" type="ORF">ACA1_338980</name>
</gene>
<dbReference type="AlphaFoldDB" id="L8H6L9"/>